<protein>
    <submittedName>
        <fullName evidence="2">Uncharacterized protein</fullName>
    </submittedName>
</protein>
<evidence type="ECO:0000256" key="1">
    <source>
        <dbReference type="SAM" id="MobiDB-lite"/>
    </source>
</evidence>
<dbReference type="Proteomes" id="UP000324832">
    <property type="component" value="Unassembled WGS sequence"/>
</dbReference>
<name>A0A5E4R3V6_9NEOP</name>
<dbReference type="EMBL" id="FZQP02006928">
    <property type="protein sequence ID" value="VVD05088.1"/>
    <property type="molecule type" value="Genomic_DNA"/>
</dbReference>
<reference evidence="2 3" key="1">
    <citation type="submission" date="2017-07" db="EMBL/GenBank/DDBJ databases">
        <authorList>
            <person name="Talla V."/>
            <person name="Backstrom N."/>
        </authorList>
    </citation>
    <scope>NUCLEOTIDE SEQUENCE [LARGE SCALE GENOMIC DNA]</scope>
</reference>
<feature type="compositionally biased region" description="Low complexity" evidence="1">
    <location>
        <begin position="60"/>
        <end position="71"/>
    </location>
</feature>
<gene>
    <name evidence="2" type="ORF">LSINAPIS_LOCUS14701</name>
</gene>
<keyword evidence="3" id="KW-1185">Reference proteome</keyword>
<evidence type="ECO:0000313" key="2">
    <source>
        <dbReference type="EMBL" id="VVD05088.1"/>
    </source>
</evidence>
<evidence type="ECO:0000313" key="3">
    <source>
        <dbReference type="Proteomes" id="UP000324832"/>
    </source>
</evidence>
<proteinExistence type="predicted"/>
<feature type="region of interest" description="Disordered" evidence="1">
    <location>
        <begin position="44"/>
        <end position="83"/>
    </location>
</feature>
<sequence>MSHTAVVDVQRRAAGDGCAAGVGPQHVHVVPVPVRGAVSRVGRLRAGGGPVAGRAGVCGRGSRASAATAARRASRAQPGQSSI</sequence>
<organism evidence="2 3">
    <name type="scientific">Leptidea sinapis</name>
    <dbReference type="NCBI Taxonomy" id="189913"/>
    <lineage>
        <taxon>Eukaryota</taxon>
        <taxon>Metazoa</taxon>
        <taxon>Ecdysozoa</taxon>
        <taxon>Arthropoda</taxon>
        <taxon>Hexapoda</taxon>
        <taxon>Insecta</taxon>
        <taxon>Pterygota</taxon>
        <taxon>Neoptera</taxon>
        <taxon>Endopterygota</taxon>
        <taxon>Lepidoptera</taxon>
        <taxon>Glossata</taxon>
        <taxon>Ditrysia</taxon>
        <taxon>Papilionoidea</taxon>
        <taxon>Pieridae</taxon>
        <taxon>Dismorphiinae</taxon>
        <taxon>Leptidea</taxon>
    </lineage>
</organism>
<feature type="compositionally biased region" description="Gly residues" evidence="1">
    <location>
        <begin position="45"/>
        <end position="59"/>
    </location>
</feature>
<dbReference type="AlphaFoldDB" id="A0A5E4R3V6"/>
<accession>A0A5E4R3V6</accession>